<evidence type="ECO:0000313" key="2">
    <source>
        <dbReference type="EMBL" id="JAG27439.1"/>
    </source>
</evidence>
<sequence length="272" mass="30684">PFQQTPPYGRPATSPYSSAPGSFQPQLPYGAPPTSSYKPGTDQLRTASDFSPYSTFPQQALPGKSKIQKPSGIQKHTYTNPENPLPLTPVRPRGLDDEDKIVYSSPEKETSKTSPSAHQDDRPIFERQTTPIEPGGGVPRFPDYETVSEPTVKPPTMTGDFRKTPQKPKTVTAADKQAEFDMEIQPIMRQIQDLKRQMYELTPQKGPPIRTGPEHGRPLPTSLQIYNELEKRTLAATKSERDDARAERRKQLYEANARRKIQREIERSKQTK</sequence>
<evidence type="ECO:0000256" key="1">
    <source>
        <dbReference type="SAM" id="MobiDB-lite"/>
    </source>
</evidence>
<proteinExistence type="predicted"/>
<feature type="region of interest" description="Disordered" evidence="1">
    <location>
        <begin position="1"/>
        <end position="178"/>
    </location>
</feature>
<gene>
    <name evidence="2" type="primary">golga5_0</name>
    <name evidence="2" type="ORF">CM83_2720</name>
</gene>
<organism evidence="2">
    <name type="scientific">Lygus hesperus</name>
    <name type="common">Western plant bug</name>
    <dbReference type="NCBI Taxonomy" id="30085"/>
    <lineage>
        <taxon>Eukaryota</taxon>
        <taxon>Metazoa</taxon>
        <taxon>Ecdysozoa</taxon>
        <taxon>Arthropoda</taxon>
        <taxon>Hexapoda</taxon>
        <taxon>Insecta</taxon>
        <taxon>Pterygota</taxon>
        <taxon>Neoptera</taxon>
        <taxon>Paraneoptera</taxon>
        <taxon>Hemiptera</taxon>
        <taxon>Heteroptera</taxon>
        <taxon>Panheteroptera</taxon>
        <taxon>Cimicomorpha</taxon>
        <taxon>Miridae</taxon>
        <taxon>Mirini</taxon>
        <taxon>Lygus</taxon>
    </lineage>
</organism>
<feature type="compositionally biased region" description="Polar residues" evidence="1">
    <location>
        <begin position="33"/>
        <end position="58"/>
    </location>
</feature>
<reference evidence="2" key="2">
    <citation type="submission" date="2014-07" db="EMBL/GenBank/DDBJ databases">
        <authorList>
            <person name="Hull J."/>
        </authorList>
    </citation>
    <scope>NUCLEOTIDE SEQUENCE</scope>
</reference>
<feature type="compositionally biased region" description="Polar residues" evidence="1">
    <location>
        <begin position="14"/>
        <end position="25"/>
    </location>
</feature>
<dbReference type="EMBL" id="GBHO01016165">
    <property type="protein sequence ID" value="JAG27439.1"/>
    <property type="molecule type" value="Transcribed_RNA"/>
</dbReference>
<feature type="non-terminal residue" evidence="2">
    <location>
        <position position="1"/>
    </location>
</feature>
<reference evidence="2" key="1">
    <citation type="journal article" date="2014" name="PLoS ONE">
        <title>Transcriptome-Based Identification of ABC Transporters in the Western Tarnished Plant Bug Lygus hesperus.</title>
        <authorList>
            <person name="Hull J.J."/>
            <person name="Chaney K."/>
            <person name="Geib S.M."/>
            <person name="Fabrick J.A."/>
            <person name="Brent C.S."/>
            <person name="Walsh D."/>
            <person name="Lavine L.C."/>
        </authorList>
    </citation>
    <scope>NUCLEOTIDE SEQUENCE</scope>
</reference>
<dbReference type="AlphaFoldDB" id="A0A0A9Y5J7"/>
<name>A0A0A9Y5J7_LYGHE</name>
<protein>
    <submittedName>
        <fullName evidence="2">Golgin subfamily A member 5</fullName>
    </submittedName>
</protein>
<accession>A0A0A9Y5J7</accession>